<name>A0A927N4R8_9ACTN</name>
<dbReference type="PANTHER" id="PTHR38011">
    <property type="entry name" value="DIHYDROFOLATE REDUCTASE FAMILY PROTEIN (AFU_ORTHOLOGUE AFUA_8G06820)"/>
    <property type="match status" value="1"/>
</dbReference>
<feature type="domain" description="Bacterial bifunctional deaminase-reductase C-terminal" evidence="1">
    <location>
        <begin position="4"/>
        <end position="185"/>
    </location>
</feature>
<proteinExistence type="predicted"/>
<evidence type="ECO:0000313" key="2">
    <source>
        <dbReference type="EMBL" id="MBE1612665.1"/>
    </source>
</evidence>
<dbReference type="Proteomes" id="UP000638648">
    <property type="component" value="Unassembled WGS sequence"/>
</dbReference>
<dbReference type="Pfam" id="PF01872">
    <property type="entry name" value="RibD_C"/>
    <property type="match status" value="1"/>
</dbReference>
<dbReference type="Gene3D" id="3.40.430.10">
    <property type="entry name" value="Dihydrofolate Reductase, subunit A"/>
    <property type="match status" value="1"/>
</dbReference>
<accession>A0A927N4R8</accession>
<dbReference type="SUPFAM" id="SSF53597">
    <property type="entry name" value="Dihydrofolate reductase-like"/>
    <property type="match status" value="1"/>
</dbReference>
<dbReference type="GO" id="GO:0008703">
    <property type="term" value="F:5-amino-6-(5-phosphoribosylamino)uracil reductase activity"/>
    <property type="evidence" value="ECO:0007669"/>
    <property type="project" value="InterPro"/>
</dbReference>
<gene>
    <name evidence="2" type="ORF">HEB94_009513</name>
</gene>
<reference evidence="2" key="1">
    <citation type="submission" date="2020-10" db="EMBL/GenBank/DDBJ databases">
        <title>Sequencing the genomes of 1000 actinobacteria strains.</title>
        <authorList>
            <person name="Klenk H.-P."/>
        </authorList>
    </citation>
    <scope>NUCLEOTIDE SEQUENCE</scope>
    <source>
        <strain evidence="2">DSM 45354</strain>
    </source>
</reference>
<dbReference type="InterPro" id="IPR024072">
    <property type="entry name" value="DHFR-like_dom_sf"/>
</dbReference>
<dbReference type="RefSeq" id="WP_192755667.1">
    <property type="nucleotide sequence ID" value="NZ_BAABJL010000140.1"/>
</dbReference>
<dbReference type="PANTHER" id="PTHR38011:SF12">
    <property type="entry name" value="BIFUNCTIONAL DEAMINASE-REDUCTASE DOMAIN PROTEIN"/>
    <property type="match status" value="1"/>
</dbReference>
<dbReference type="InterPro" id="IPR050765">
    <property type="entry name" value="Riboflavin_Biosynth_HTPR"/>
</dbReference>
<protein>
    <submittedName>
        <fullName evidence="2">Dihydrofolate reductase</fullName>
    </submittedName>
</protein>
<organism evidence="2 3">
    <name type="scientific">Actinopolymorpha pittospori</name>
    <dbReference type="NCBI Taxonomy" id="648752"/>
    <lineage>
        <taxon>Bacteria</taxon>
        <taxon>Bacillati</taxon>
        <taxon>Actinomycetota</taxon>
        <taxon>Actinomycetes</taxon>
        <taxon>Propionibacteriales</taxon>
        <taxon>Actinopolymorphaceae</taxon>
        <taxon>Actinopolymorpha</taxon>
    </lineage>
</organism>
<keyword evidence="3" id="KW-1185">Reference proteome</keyword>
<dbReference type="InterPro" id="IPR002734">
    <property type="entry name" value="RibDG_C"/>
</dbReference>
<sequence length="201" mass="21960">MGDVIVDLSMSLDGFIAGPDDGPEHPLGRGGERLFTWMAAGPESNRVERRLVPPDASKVVIDEWMTDCGAMISGRRTFDIARGWKDGHPVDAPIFVLTHEAPTHGEWSPRVSFVTEGIERALELARKAAGDRKISVCGADPVQQLLRLGLLDEIQVSVAPVLLGSGVRLFDHLGGEPIELEQTRVIESEGVTHLRDRVRRG</sequence>
<evidence type="ECO:0000259" key="1">
    <source>
        <dbReference type="Pfam" id="PF01872"/>
    </source>
</evidence>
<dbReference type="GO" id="GO:0009231">
    <property type="term" value="P:riboflavin biosynthetic process"/>
    <property type="evidence" value="ECO:0007669"/>
    <property type="project" value="InterPro"/>
</dbReference>
<evidence type="ECO:0000313" key="3">
    <source>
        <dbReference type="Proteomes" id="UP000638648"/>
    </source>
</evidence>
<dbReference type="AlphaFoldDB" id="A0A927N4R8"/>
<comment type="caution">
    <text evidence="2">The sequence shown here is derived from an EMBL/GenBank/DDBJ whole genome shotgun (WGS) entry which is preliminary data.</text>
</comment>
<dbReference type="EMBL" id="JADBEM010000001">
    <property type="protein sequence ID" value="MBE1612665.1"/>
    <property type="molecule type" value="Genomic_DNA"/>
</dbReference>